<proteinExistence type="predicted"/>
<accession>A0A6N7YRT7</accession>
<dbReference type="AlphaFoldDB" id="A0A6N7YRT7"/>
<feature type="compositionally biased region" description="Basic residues" evidence="1">
    <location>
        <begin position="8"/>
        <end position="24"/>
    </location>
</feature>
<dbReference type="RefSeq" id="WP_312867809.1">
    <property type="nucleotide sequence ID" value="NZ_WMBA01000013.1"/>
</dbReference>
<organism evidence="2 3">
    <name type="scientific">Amycolatopsis pithecellobii</name>
    <dbReference type="NCBI Taxonomy" id="664692"/>
    <lineage>
        <taxon>Bacteria</taxon>
        <taxon>Bacillati</taxon>
        <taxon>Actinomycetota</taxon>
        <taxon>Actinomycetes</taxon>
        <taxon>Pseudonocardiales</taxon>
        <taxon>Pseudonocardiaceae</taxon>
        <taxon>Amycolatopsis</taxon>
    </lineage>
</organism>
<dbReference type="Proteomes" id="UP000440096">
    <property type="component" value="Unassembled WGS sequence"/>
</dbReference>
<dbReference type="InterPro" id="IPR002347">
    <property type="entry name" value="SDR_fam"/>
</dbReference>
<protein>
    <submittedName>
        <fullName evidence="2">SDR family oxidoreductase</fullName>
    </submittedName>
</protein>
<sequence>MRADRHGRPVRQARHRRSRARSRRWPADARPARGQAWGLGGDHQLRGPPQGHRRRAGRGDGLLECADVSNAVVFLCSEEGRYVSGQTFTVDAGFCVRA</sequence>
<evidence type="ECO:0000256" key="1">
    <source>
        <dbReference type="SAM" id="MobiDB-lite"/>
    </source>
</evidence>
<name>A0A6N7YRT7_9PSEU</name>
<dbReference type="Gene3D" id="3.40.50.720">
    <property type="entry name" value="NAD(P)-binding Rossmann-like Domain"/>
    <property type="match status" value="1"/>
</dbReference>
<dbReference type="SUPFAM" id="SSF51735">
    <property type="entry name" value="NAD(P)-binding Rossmann-fold domains"/>
    <property type="match status" value="1"/>
</dbReference>
<dbReference type="InterPro" id="IPR036291">
    <property type="entry name" value="NAD(P)-bd_dom_sf"/>
</dbReference>
<dbReference type="EMBL" id="WMBA01000013">
    <property type="protein sequence ID" value="MTD54638.1"/>
    <property type="molecule type" value="Genomic_DNA"/>
</dbReference>
<evidence type="ECO:0000313" key="3">
    <source>
        <dbReference type="Proteomes" id="UP000440096"/>
    </source>
</evidence>
<comment type="caution">
    <text evidence="2">The sequence shown here is derived from an EMBL/GenBank/DDBJ whole genome shotgun (WGS) entry which is preliminary data.</text>
</comment>
<keyword evidence="3" id="KW-1185">Reference proteome</keyword>
<evidence type="ECO:0000313" key="2">
    <source>
        <dbReference type="EMBL" id="MTD54638.1"/>
    </source>
</evidence>
<gene>
    <name evidence="2" type="ORF">GKO32_11695</name>
</gene>
<reference evidence="2 3" key="1">
    <citation type="submission" date="2019-11" db="EMBL/GenBank/DDBJ databases">
        <title>Draft genome of Amycolatopsis RM579.</title>
        <authorList>
            <person name="Duangmal K."/>
            <person name="Mingma R."/>
        </authorList>
    </citation>
    <scope>NUCLEOTIDE SEQUENCE [LARGE SCALE GENOMIC DNA]</scope>
    <source>
        <strain evidence="2 3">RM579</strain>
    </source>
</reference>
<dbReference type="Pfam" id="PF13561">
    <property type="entry name" value="adh_short_C2"/>
    <property type="match status" value="1"/>
</dbReference>
<feature type="region of interest" description="Disordered" evidence="1">
    <location>
        <begin position="1"/>
        <end position="58"/>
    </location>
</feature>